<comment type="caution">
    <text evidence="1">The sequence shown here is derived from an EMBL/GenBank/DDBJ whole genome shotgun (WGS) entry which is preliminary data.</text>
</comment>
<organism evidence="1">
    <name type="scientific">Tanacetum cinerariifolium</name>
    <name type="common">Dalmatian daisy</name>
    <name type="synonym">Chrysanthemum cinerariifolium</name>
    <dbReference type="NCBI Taxonomy" id="118510"/>
    <lineage>
        <taxon>Eukaryota</taxon>
        <taxon>Viridiplantae</taxon>
        <taxon>Streptophyta</taxon>
        <taxon>Embryophyta</taxon>
        <taxon>Tracheophyta</taxon>
        <taxon>Spermatophyta</taxon>
        <taxon>Magnoliopsida</taxon>
        <taxon>eudicotyledons</taxon>
        <taxon>Gunneridae</taxon>
        <taxon>Pentapetalae</taxon>
        <taxon>asterids</taxon>
        <taxon>campanulids</taxon>
        <taxon>Asterales</taxon>
        <taxon>Asteraceae</taxon>
        <taxon>Asteroideae</taxon>
        <taxon>Anthemideae</taxon>
        <taxon>Anthemidinae</taxon>
        <taxon>Tanacetum</taxon>
    </lineage>
</organism>
<sequence>MYGSVIFNVINEIHGLNDVYQNIRSNILAIDHLLDVRKAFNVVSIKESHKGLHLGTRYRSGNKVQLAAFVVKSNIIKGNEPRWGNNNSSNRGPIQISYVKIIGKGNSFGNSNGKVYNNYTKTPKGASTSSGSISFDTQFTKEQMMKIISLINDKPSGNANANMAEKISTIWSVSLTANVVLFDVLVILDYNVNLMFVHKLIKDSKLFVRFDEIKCYIQDLNLVRTLGIGSEVDGLYLFGVKQMGKFVVGVTPPNRVPSDSVFEA</sequence>
<name>A0A6L2L5Y0_TANCI</name>
<protein>
    <submittedName>
        <fullName evidence="1">Ribonuclease H-like domain-containing protein</fullName>
    </submittedName>
</protein>
<dbReference type="EMBL" id="BKCJ010003637">
    <property type="protein sequence ID" value="GEU56277.1"/>
    <property type="molecule type" value="Genomic_DNA"/>
</dbReference>
<dbReference type="PANTHER" id="PTHR34222">
    <property type="entry name" value="GAG_PRE-INTEGRS DOMAIN-CONTAINING PROTEIN"/>
    <property type="match status" value="1"/>
</dbReference>
<evidence type="ECO:0000313" key="1">
    <source>
        <dbReference type="EMBL" id="GEU56277.1"/>
    </source>
</evidence>
<proteinExistence type="predicted"/>
<gene>
    <name evidence="1" type="ORF">Tci_028255</name>
</gene>
<reference evidence="1" key="1">
    <citation type="journal article" date="2019" name="Sci. Rep.">
        <title>Draft genome of Tanacetum cinerariifolium, the natural source of mosquito coil.</title>
        <authorList>
            <person name="Yamashiro T."/>
            <person name="Shiraishi A."/>
            <person name="Satake H."/>
            <person name="Nakayama K."/>
        </authorList>
    </citation>
    <scope>NUCLEOTIDE SEQUENCE</scope>
</reference>
<dbReference type="PANTHER" id="PTHR34222:SF99">
    <property type="entry name" value="PROTEIN, PUTATIVE-RELATED"/>
    <property type="match status" value="1"/>
</dbReference>
<dbReference type="AlphaFoldDB" id="A0A6L2L5Y0"/>
<accession>A0A6L2L5Y0</accession>